<dbReference type="EMBL" id="CP158165">
    <property type="protein sequence ID" value="XBV23033.1"/>
    <property type="molecule type" value="Genomic_DNA"/>
</dbReference>
<dbReference type="Gene3D" id="3.40.120.10">
    <property type="entry name" value="Alpha-D-Glucose-1,6-Bisphosphate, subunit A, domain 3"/>
    <property type="match status" value="3"/>
</dbReference>
<dbReference type="Pfam" id="PF02878">
    <property type="entry name" value="PGM_PMM_I"/>
    <property type="match status" value="1"/>
</dbReference>
<dbReference type="Pfam" id="PF02879">
    <property type="entry name" value="PGM_PMM_II"/>
    <property type="match status" value="1"/>
</dbReference>
<sequence>MRELDAVVKAYDLRGTVPDQLDEALAHQVGAAFVHHFGARKITVGHDMRVSSPGLAAAFAAGANSRGADVLALGFVSTDLLYYASGQRGVPGAMITASHNPPAYNGIKLCRAGAAPVGQDTGLGEIRKLLERDLPPYDGTPGRTDSEDLLPAYSDYLHGLVPLGRIRRLKVVVDAGNGMAGRTVPVVLEHPALEIVPLYFELDGTFPHHPPNPMDAANLAGLRAAVREHAADLGLAFDGDADRCFFVDESGEPVPPSSIVSLIADQVLADRPGATIVYNAITSRAVPERIAERGGRSVRTRVGHSFIKKVMADSGAEFGGEHSGHYYFRRFWNADSGMLAALHVLAALGRTDVPMSKLTAGLARYVASGELNLAVGDSGAALRMVEGRFVADGATADHLDGLTVSLPGRAWFNLRPSNTEPLLRLNVEAGDTATMVRLRDRVLAMLGQARPAR</sequence>
<evidence type="ECO:0000259" key="9">
    <source>
        <dbReference type="Pfam" id="PF02879"/>
    </source>
</evidence>
<feature type="domain" description="Alpha-D-phosphohexomutase alpha/beta/alpha" evidence="8">
    <location>
        <begin position="8"/>
        <end position="128"/>
    </location>
</feature>
<keyword evidence="3" id="KW-0597">Phosphoprotein</keyword>
<feature type="domain" description="Alpha-D-phosphohexomutase C-terminal" evidence="7">
    <location>
        <begin position="370"/>
        <end position="443"/>
    </location>
</feature>
<dbReference type="PANTHER" id="PTHR43771:SF1">
    <property type="entry name" value="PHOSPHOMANNOMUTASE"/>
    <property type="match status" value="1"/>
</dbReference>
<dbReference type="Pfam" id="PF02880">
    <property type="entry name" value="PGM_PMM_III"/>
    <property type="match status" value="1"/>
</dbReference>
<dbReference type="NCBIfam" id="NF007088">
    <property type="entry name" value="PRK09542.1"/>
    <property type="match status" value="1"/>
</dbReference>
<evidence type="ECO:0000256" key="1">
    <source>
        <dbReference type="ARBA" id="ARBA00001946"/>
    </source>
</evidence>
<dbReference type="RefSeq" id="WP_350275872.1">
    <property type="nucleotide sequence ID" value="NZ_CP158165.1"/>
</dbReference>
<dbReference type="GO" id="GO:0005975">
    <property type="term" value="P:carbohydrate metabolic process"/>
    <property type="evidence" value="ECO:0007669"/>
    <property type="project" value="InterPro"/>
</dbReference>
<feature type="domain" description="Alpha-D-phosphohexomutase alpha/beta/alpha" evidence="9">
    <location>
        <begin position="153"/>
        <end position="251"/>
    </location>
</feature>
<dbReference type="InterPro" id="IPR005846">
    <property type="entry name" value="A-D-PHexomutase_a/b/a-III"/>
</dbReference>
<evidence type="ECO:0000259" key="10">
    <source>
        <dbReference type="Pfam" id="PF02880"/>
    </source>
</evidence>
<dbReference type="PRINTS" id="PR00509">
    <property type="entry name" value="PGMPMM"/>
</dbReference>
<dbReference type="SUPFAM" id="SSF55957">
    <property type="entry name" value="Phosphoglucomutase, C-terminal domain"/>
    <property type="match status" value="1"/>
</dbReference>
<organism evidence="11">
    <name type="scientific">Kribbella sp. HUAS MG21</name>
    <dbReference type="NCBI Taxonomy" id="3160966"/>
    <lineage>
        <taxon>Bacteria</taxon>
        <taxon>Bacillati</taxon>
        <taxon>Actinomycetota</taxon>
        <taxon>Actinomycetes</taxon>
        <taxon>Propionibacteriales</taxon>
        <taxon>Kribbellaceae</taxon>
        <taxon>Kribbella</taxon>
    </lineage>
</organism>
<dbReference type="Pfam" id="PF00408">
    <property type="entry name" value="PGM_PMM_IV"/>
    <property type="match status" value="1"/>
</dbReference>
<dbReference type="InterPro" id="IPR005843">
    <property type="entry name" value="A-D-PHexomutase_C"/>
</dbReference>
<dbReference type="Gene3D" id="3.30.310.50">
    <property type="entry name" value="Alpha-D-phosphohexomutase, C-terminal domain"/>
    <property type="match status" value="1"/>
</dbReference>
<proteinExistence type="inferred from homology"/>
<dbReference type="InterPro" id="IPR016055">
    <property type="entry name" value="A-D-PHexomutase_a/b/a-I/II/III"/>
</dbReference>
<comment type="cofactor">
    <cofactor evidence="1">
        <name>Mg(2+)</name>
        <dbReference type="ChEBI" id="CHEBI:18420"/>
    </cofactor>
</comment>
<keyword evidence="4" id="KW-0479">Metal-binding</keyword>
<keyword evidence="6" id="KW-0413">Isomerase</keyword>
<dbReference type="InterPro" id="IPR005841">
    <property type="entry name" value="Alpha-D-phosphohexomutase_SF"/>
</dbReference>
<dbReference type="CDD" id="cd03089">
    <property type="entry name" value="PMM_PGM"/>
    <property type="match status" value="1"/>
</dbReference>
<evidence type="ECO:0000256" key="4">
    <source>
        <dbReference type="ARBA" id="ARBA00022723"/>
    </source>
</evidence>
<dbReference type="InterPro" id="IPR036900">
    <property type="entry name" value="A-D-PHexomutase_C_sf"/>
</dbReference>
<reference evidence="11" key="1">
    <citation type="submission" date="2024-06" db="EMBL/GenBank/DDBJ databases">
        <title>Kribbella sp. strain HUAS MG21 genome sequences.</title>
        <authorList>
            <person name="Mo P."/>
        </authorList>
    </citation>
    <scope>NUCLEOTIDE SEQUENCE</scope>
    <source>
        <strain evidence="11">HUAS MG21</strain>
    </source>
</reference>
<evidence type="ECO:0000256" key="5">
    <source>
        <dbReference type="ARBA" id="ARBA00022842"/>
    </source>
</evidence>
<gene>
    <name evidence="11" type="ORF">ABN611_31245</name>
</gene>
<comment type="similarity">
    <text evidence="2">Belongs to the phosphohexose mutase family.</text>
</comment>
<dbReference type="PANTHER" id="PTHR43771">
    <property type="entry name" value="PHOSPHOMANNOMUTASE"/>
    <property type="match status" value="1"/>
</dbReference>
<keyword evidence="5" id="KW-0460">Magnesium</keyword>
<evidence type="ECO:0000256" key="3">
    <source>
        <dbReference type="ARBA" id="ARBA00022553"/>
    </source>
</evidence>
<dbReference type="InterPro" id="IPR005844">
    <property type="entry name" value="A-D-PHexomutase_a/b/a-I"/>
</dbReference>
<dbReference type="GO" id="GO:0046872">
    <property type="term" value="F:metal ion binding"/>
    <property type="evidence" value="ECO:0007669"/>
    <property type="project" value="UniProtKB-KW"/>
</dbReference>
<dbReference type="AlphaFoldDB" id="A0AAU7T8G1"/>
<feature type="domain" description="Alpha-D-phosphohexomutase alpha/beta/alpha" evidence="10">
    <location>
        <begin position="256"/>
        <end position="362"/>
    </location>
</feature>
<evidence type="ECO:0000259" key="7">
    <source>
        <dbReference type="Pfam" id="PF00408"/>
    </source>
</evidence>
<evidence type="ECO:0000256" key="2">
    <source>
        <dbReference type="ARBA" id="ARBA00010231"/>
    </source>
</evidence>
<accession>A0AAU7T8G1</accession>
<evidence type="ECO:0000256" key="6">
    <source>
        <dbReference type="ARBA" id="ARBA00023235"/>
    </source>
</evidence>
<dbReference type="InterPro" id="IPR005845">
    <property type="entry name" value="A-D-PHexomutase_a/b/a-II"/>
</dbReference>
<protein>
    <submittedName>
        <fullName evidence="11">Phosphomannomutase/phosphoglucomutase</fullName>
    </submittedName>
</protein>
<evidence type="ECO:0000259" key="8">
    <source>
        <dbReference type="Pfam" id="PF02878"/>
    </source>
</evidence>
<dbReference type="GO" id="GO:0016868">
    <property type="term" value="F:intramolecular phosphotransferase activity"/>
    <property type="evidence" value="ECO:0007669"/>
    <property type="project" value="InterPro"/>
</dbReference>
<name>A0AAU7T8G1_9ACTN</name>
<dbReference type="SUPFAM" id="SSF53738">
    <property type="entry name" value="Phosphoglucomutase, first 3 domains"/>
    <property type="match status" value="3"/>
</dbReference>
<evidence type="ECO:0000313" key="11">
    <source>
        <dbReference type="EMBL" id="XBV23033.1"/>
    </source>
</evidence>